<dbReference type="InterPro" id="IPR018392">
    <property type="entry name" value="LysM"/>
</dbReference>
<dbReference type="InterPro" id="IPR011055">
    <property type="entry name" value="Dup_hybrid_motif"/>
</dbReference>
<feature type="region of interest" description="Disordered" evidence="2">
    <location>
        <begin position="1"/>
        <end position="24"/>
    </location>
</feature>
<accession>A0A9D1Q8F5</accession>
<gene>
    <name evidence="6" type="ORF">H9890_01655</name>
</gene>
<sequence>MIDEKIEQINEQPGGPPAAPPPLTTRDKLRAAWARFQCSSLLRSHRIQTRTRLHAETLGALVCALPLAGQLGDWLYTLGFTGEYTLIRAGRTIRAAALWLAAAFLRGWNNVMEIAFPGARTVLRELFGPVYVFCRGLRNIWVHGTEVRRAHGFWAGIAADLQYLGRGAVRYAGLLPRMVVYLLPLASLAVLVAVVQMMVGRPYTLAVEVNGSTVGNVANETVFDAAREDVLQRVNYAGTTAGTELTIEPTYRLAITSDVMDESQMADAILSAVSDEISEGTALYLDGELTAVCAEGDQLQLYLSGLLEPYEDPEDPNVSVSFNRDVQVEQGLYFTDSFMDYADVVSLLSGVRQAERVYTVVAGDSISLIATKNNLTTAELCELNGITTETAIFPGDELVVTREEAMLEVQITRTVTWTEEIPFSTKQTQSSDYSFGTTRTVQEGENGVRTITAQNLYATDGTLLNQTIVSSEVTKEPVEREIVVGTKLPSGSVAQVGNGTFIWPVPQYTGCSRWYSSTHKGVDIRAPAGTPIYASASGVVTKAGYERGGAGTGYGNSLIIDHGNGYSTLYSHCLSLTVSAGQAVSQGQLIGYVGSTGRSTGNHCHFEIRLNGRYLPPQNYFNK</sequence>
<dbReference type="SUPFAM" id="SSF54106">
    <property type="entry name" value="LysM domain"/>
    <property type="match status" value="1"/>
</dbReference>
<feature type="compositionally biased region" description="Pro residues" evidence="2">
    <location>
        <begin position="14"/>
        <end position="23"/>
    </location>
</feature>
<reference evidence="6" key="2">
    <citation type="submission" date="2021-04" db="EMBL/GenBank/DDBJ databases">
        <authorList>
            <person name="Gilroy R."/>
        </authorList>
    </citation>
    <scope>NUCLEOTIDE SEQUENCE</scope>
    <source>
        <strain evidence="6">ChiHcolR34-3080</strain>
    </source>
</reference>
<evidence type="ECO:0000256" key="2">
    <source>
        <dbReference type="SAM" id="MobiDB-lite"/>
    </source>
</evidence>
<keyword evidence="1" id="KW-0732">Signal</keyword>
<reference evidence="6" key="1">
    <citation type="journal article" date="2021" name="PeerJ">
        <title>Extensive microbial diversity within the chicken gut microbiome revealed by metagenomics and culture.</title>
        <authorList>
            <person name="Gilroy R."/>
            <person name="Ravi A."/>
            <person name="Getino M."/>
            <person name="Pursley I."/>
            <person name="Horton D.L."/>
            <person name="Alikhan N.F."/>
            <person name="Baker D."/>
            <person name="Gharbi K."/>
            <person name="Hall N."/>
            <person name="Watson M."/>
            <person name="Adriaenssens E.M."/>
            <person name="Foster-Nyarko E."/>
            <person name="Jarju S."/>
            <person name="Secka A."/>
            <person name="Antonio M."/>
            <person name="Oren A."/>
            <person name="Chaudhuri R.R."/>
            <person name="La Ragione R."/>
            <person name="Hildebrand F."/>
            <person name="Pallen M.J."/>
        </authorList>
    </citation>
    <scope>NUCLEOTIDE SEQUENCE</scope>
    <source>
        <strain evidence="6">ChiHcolR34-3080</strain>
    </source>
</reference>
<dbReference type="SUPFAM" id="SSF51261">
    <property type="entry name" value="Duplicated hybrid motif"/>
    <property type="match status" value="1"/>
</dbReference>
<proteinExistence type="predicted"/>
<keyword evidence="3" id="KW-0812">Transmembrane</keyword>
<dbReference type="SMART" id="SM01208">
    <property type="entry name" value="G5"/>
    <property type="match status" value="1"/>
</dbReference>
<dbReference type="GO" id="GO:0004222">
    <property type="term" value="F:metalloendopeptidase activity"/>
    <property type="evidence" value="ECO:0007669"/>
    <property type="project" value="TreeGrafter"/>
</dbReference>
<organism evidence="6 7">
    <name type="scientific">Candidatus Faecalibacterium intestinigallinarum</name>
    <dbReference type="NCBI Taxonomy" id="2838581"/>
    <lineage>
        <taxon>Bacteria</taxon>
        <taxon>Bacillati</taxon>
        <taxon>Bacillota</taxon>
        <taxon>Clostridia</taxon>
        <taxon>Eubacteriales</taxon>
        <taxon>Oscillospiraceae</taxon>
        <taxon>Faecalibacterium</taxon>
    </lineage>
</organism>
<dbReference type="PROSITE" id="PS51782">
    <property type="entry name" value="LYSM"/>
    <property type="match status" value="1"/>
</dbReference>
<dbReference type="Pfam" id="PF01476">
    <property type="entry name" value="LysM"/>
    <property type="match status" value="1"/>
</dbReference>
<dbReference type="PANTHER" id="PTHR21666:SF270">
    <property type="entry name" value="MUREIN HYDROLASE ACTIVATOR ENVC"/>
    <property type="match status" value="1"/>
</dbReference>
<dbReference type="SMART" id="SM00257">
    <property type="entry name" value="LysM"/>
    <property type="match status" value="1"/>
</dbReference>
<evidence type="ECO:0000259" key="4">
    <source>
        <dbReference type="PROSITE" id="PS51109"/>
    </source>
</evidence>
<evidence type="ECO:0000256" key="1">
    <source>
        <dbReference type="ARBA" id="ARBA00022729"/>
    </source>
</evidence>
<evidence type="ECO:0000256" key="3">
    <source>
        <dbReference type="SAM" id="Phobius"/>
    </source>
</evidence>
<dbReference type="PANTHER" id="PTHR21666">
    <property type="entry name" value="PEPTIDASE-RELATED"/>
    <property type="match status" value="1"/>
</dbReference>
<dbReference type="CDD" id="cd00118">
    <property type="entry name" value="LysM"/>
    <property type="match status" value="1"/>
</dbReference>
<feature type="domain" description="LysM" evidence="5">
    <location>
        <begin position="356"/>
        <end position="400"/>
    </location>
</feature>
<dbReference type="AlphaFoldDB" id="A0A9D1Q8F5"/>
<evidence type="ECO:0000259" key="5">
    <source>
        <dbReference type="PROSITE" id="PS51782"/>
    </source>
</evidence>
<dbReference type="Proteomes" id="UP000823933">
    <property type="component" value="Unassembled WGS sequence"/>
</dbReference>
<dbReference type="InterPro" id="IPR016047">
    <property type="entry name" value="M23ase_b-sheet_dom"/>
</dbReference>
<dbReference type="InterPro" id="IPR036779">
    <property type="entry name" value="LysM_dom_sf"/>
</dbReference>
<dbReference type="Gene3D" id="2.20.230.10">
    <property type="entry name" value="Resuscitation-promoting factor rpfb"/>
    <property type="match status" value="1"/>
</dbReference>
<dbReference type="EMBL" id="DXHQ01000020">
    <property type="protein sequence ID" value="HIW08091.1"/>
    <property type="molecule type" value="Genomic_DNA"/>
</dbReference>
<dbReference type="InterPro" id="IPR011098">
    <property type="entry name" value="G5_dom"/>
</dbReference>
<name>A0A9D1Q8F5_9FIRM</name>
<keyword evidence="3" id="KW-0472">Membrane</keyword>
<protein>
    <submittedName>
        <fullName evidence="6">M23 family metallopeptidase</fullName>
    </submittedName>
</protein>
<feature type="domain" description="G5" evidence="4">
    <location>
        <begin position="407"/>
        <end position="488"/>
    </location>
</feature>
<dbReference type="PROSITE" id="PS51109">
    <property type="entry name" value="G5"/>
    <property type="match status" value="1"/>
</dbReference>
<dbReference type="Gene3D" id="3.10.350.10">
    <property type="entry name" value="LysM domain"/>
    <property type="match status" value="1"/>
</dbReference>
<evidence type="ECO:0000313" key="7">
    <source>
        <dbReference type="Proteomes" id="UP000823933"/>
    </source>
</evidence>
<comment type="caution">
    <text evidence="6">The sequence shown here is derived from an EMBL/GenBank/DDBJ whole genome shotgun (WGS) entry which is preliminary data.</text>
</comment>
<dbReference type="Gene3D" id="2.70.70.10">
    <property type="entry name" value="Glucose Permease (Domain IIA)"/>
    <property type="match status" value="1"/>
</dbReference>
<evidence type="ECO:0000313" key="6">
    <source>
        <dbReference type="EMBL" id="HIW08091.1"/>
    </source>
</evidence>
<keyword evidence="3" id="KW-1133">Transmembrane helix</keyword>
<dbReference type="Pfam" id="PF01551">
    <property type="entry name" value="Peptidase_M23"/>
    <property type="match status" value="1"/>
</dbReference>
<feature type="transmembrane region" description="Helical" evidence="3">
    <location>
        <begin position="179"/>
        <end position="199"/>
    </location>
</feature>
<dbReference type="InterPro" id="IPR050570">
    <property type="entry name" value="Cell_wall_metabolism_enzyme"/>
</dbReference>
<dbReference type="CDD" id="cd12797">
    <property type="entry name" value="M23_peptidase"/>
    <property type="match status" value="1"/>
</dbReference>
<dbReference type="Pfam" id="PF07501">
    <property type="entry name" value="G5"/>
    <property type="match status" value="1"/>
</dbReference>